<organism evidence="2 3">
    <name type="scientific">Colletotrichum paranaense</name>
    <dbReference type="NCBI Taxonomy" id="1914294"/>
    <lineage>
        <taxon>Eukaryota</taxon>
        <taxon>Fungi</taxon>
        <taxon>Dikarya</taxon>
        <taxon>Ascomycota</taxon>
        <taxon>Pezizomycotina</taxon>
        <taxon>Sordariomycetes</taxon>
        <taxon>Hypocreomycetidae</taxon>
        <taxon>Glomerellales</taxon>
        <taxon>Glomerellaceae</taxon>
        <taxon>Colletotrichum</taxon>
        <taxon>Colletotrichum acutatum species complex</taxon>
    </lineage>
</organism>
<feature type="transmembrane region" description="Helical" evidence="1">
    <location>
        <begin position="95"/>
        <end position="112"/>
    </location>
</feature>
<dbReference type="EMBL" id="MOPA01000009">
    <property type="protein sequence ID" value="KAK1531113.1"/>
    <property type="molecule type" value="Genomic_DNA"/>
</dbReference>
<feature type="transmembrane region" description="Helical" evidence="1">
    <location>
        <begin position="56"/>
        <end position="75"/>
    </location>
</feature>
<accession>A0ABQ9S9N9</accession>
<comment type="caution">
    <text evidence="2">The sequence shown here is derived from an EMBL/GenBank/DDBJ whole genome shotgun (WGS) entry which is preliminary data.</text>
</comment>
<keyword evidence="1" id="KW-1133">Transmembrane helix</keyword>
<feature type="transmembrane region" description="Helical" evidence="1">
    <location>
        <begin position="32"/>
        <end position="50"/>
    </location>
</feature>
<name>A0ABQ9S9N9_9PEZI</name>
<sequence>PPESSQRRSLFCIEKHRVVEGFGEAAGKKRKVIAFFGFVKWKVVCVVTWPTIRSSFFSFFATCFRGTLILGCVALRVRNKVLRGFSRKGTCKPRIRCFLVFLSFLVVLLFLQDVSVRL</sequence>
<feature type="non-terminal residue" evidence="2">
    <location>
        <position position="1"/>
    </location>
</feature>
<dbReference type="Proteomes" id="UP001241169">
    <property type="component" value="Unassembled WGS sequence"/>
</dbReference>
<reference evidence="2 3" key="1">
    <citation type="submission" date="2016-10" db="EMBL/GenBank/DDBJ databases">
        <title>The genome sequence of Colletotrichum fioriniae PJ7.</title>
        <authorList>
            <person name="Baroncelli R."/>
        </authorList>
    </citation>
    <scope>NUCLEOTIDE SEQUENCE [LARGE SCALE GENOMIC DNA]</scope>
    <source>
        <strain evidence="2 3">IMI 384185</strain>
    </source>
</reference>
<evidence type="ECO:0000313" key="3">
    <source>
        <dbReference type="Proteomes" id="UP001241169"/>
    </source>
</evidence>
<proteinExistence type="predicted"/>
<dbReference type="RefSeq" id="XP_060345370.1">
    <property type="nucleotide sequence ID" value="XM_060495022.1"/>
</dbReference>
<evidence type="ECO:0000313" key="2">
    <source>
        <dbReference type="EMBL" id="KAK1531113.1"/>
    </source>
</evidence>
<keyword evidence="1" id="KW-0812">Transmembrane</keyword>
<protein>
    <submittedName>
        <fullName evidence="2">Uncharacterized protein</fullName>
    </submittedName>
</protein>
<gene>
    <name evidence="2" type="ORF">CPAR01_10762</name>
</gene>
<dbReference type="GeneID" id="85378921"/>
<keyword evidence="3" id="KW-1185">Reference proteome</keyword>
<evidence type="ECO:0000256" key="1">
    <source>
        <dbReference type="SAM" id="Phobius"/>
    </source>
</evidence>
<keyword evidence="1" id="KW-0472">Membrane</keyword>